<evidence type="ECO:0000313" key="1">
    <source>
        <dbReference type="EMBL" id="SUC33830.1"/>
    </source>
</evidence>
<gene>
    <name evidence="1" type="ORF">NCTC12026_00151</name>
</gene>
<protein>
    <submittedName>
        <fullName evidence="1">Uncharacterized protein</fullName>
    </submittedName>
</protein>
<evidence type="ECO:0000313" key="2">
    <source>
        <dbReference type="Proteomes" id="UP000255129"/>
    </source>
</evidence>
<dbReference type="RefSeq" id="WP_146778595.1">
    <property type="nucleotide sequence ID" value="NZ_UGUA01000001.1"/>
</dbReference>
<proteinExistence type="predicted"/>
<reference evidence="1 2" key="1">
    <citation type="submission" date="2018-06" db="EMBL/GenBank/DDBJ databases">
        <authorList>
            <consortium name="Pathogen Informatics"/>
            <person name="Doyle S."/>
        </authorList>
    </citation>
    <scope>NUCLEOTIDE SEQUENCE [LARGE SCALE GENOMIC DNA]</scope>
    <source>
        <strain evidence="1 2">NCTC12026</strain>
    </source>
</reference>
<dbReference type="Proteomes" id="UP000255129">
    <property type="component" value="Unassembled WGS sequence"/>
</dbReference>
<organism evidence="1 2">
    <name type="scientific">Providencia rustigianii</name>
    <dbReference type="NCBI Taxonomy" id="158850"/>
    <lineage>
        <taxon>Bacteria</taxon>
        <taxon>Pseudomonadati</taxon>
        <taxon>Pseudomonadota</taxon>
        <taxon>Gammaproteobacteria</taxon>
        <taxon>Enterobacterales</taxon>
        <taxon>Morganellaceae</taxon>
        <taxon>Providencia</taxon>
    </lineage>
</organism>
<name>A0A379FYJ3_9GAMM</name>
<dbReference type="GeneID" id="89492213"/>
<dbReference type="EMBL" id="UGUA01000001">
    <property type="protein sequence ID" value="SUC33830.1"/>
    <property type="molecule type" value="Genomic_DNA"/>
</dbReference>
<dbReference type="AlphaFoldDB" id="A0A379FYJ3"/>
<accession>A0A379FYJ3</accession>
<dbReference type="OrthoDB" id="6181118at2"/>
<sequence length="296" mass="33148">MQRMYNESPFSVRHYLDGYEGSFLCKMAHQPEFADPCSADMTEAEIAACVDVWLSVHHWETFPEVALKNRAKRPDLIARKAQWLHVIECKKTFGLPVMEQAFSWLNSHHNPRAGLPHLISIAVKRNATSRRSDFGVELVKKSGIGLIEIEKRAGSKLGSGDDLEIIPPTYALIVIVEPRIIPGSRRLGRVLSEQLNADTRIATAGTPGNTGMYMTDWKRTMLRVEQYLHNGEPRSSSELVTYLDSTGGHHWCNKSSAISGINASLSRLGYVRCGHAPGKTNLWGWVEGKTKKIIKR</sequence>